<name>A0A4S8IXR5_MUSBA</name>
<accession>A0A4S8IXR5</accession>
<feature type="compositionally biased region" description="Basic and acidic residues" evidence="1">
    <location>
        <begin position="89"/>
        <end position="98"/>
    </location>
</feature>
<reference evidence="2 3" key="1">
    <citation type="journal article" date="2019" name="Nat. Plants">
        <title>Genome sequencing of Musa balbisiana reveals subgenome evolution and function divergence in polyploid bananas.</title>
        <authorList>
            <person name="Yao X."/>
        </authorList>
    </citation>
    <scope>NUCLEOTIDE SEQUENCE [LARGE SCALE GENOMIC DNA]</scope>
    <source>
        <strain evidence="3">cv. DH-PKW</strain>
        <tissue evidence="2">Leaves</tissue>
    </source>
</reference>
<evidence type="ECO:0000313" key="3">
    <source>
        <dbReference type="Proteomes" id="UP000317650"/>
    </source>
</evidence>
<dbReference type="Proteomes" id="UP000317650">
    <property type="component" value="Chromosome 10"/>
</dbReference>
<feature type="compositionally biased region" description="Low complexity" evidence="1">
    <location>
        <begin position="103"/>
        <end position="112"/>
    </location>
</feature>
<gene>
    <name evidence="2" type="ORF">C4D60_Mb10t16840</name>
</gene>
<sequence>MQACKPTKDLLVLWCSPYLPTPPPPHTHPLSSLNHTNPARYFSCSERCSKRERERVDFGSDSLPRNTRQEQTLDECLGSYLWRPKRTTVNREESREGCRSTSRQARQQAQLQKDGDGATATILRVTSACDDTARDTSKGKETSSFHCDES</sequence>
<comment type="caution">
    <text evidence="2">The sequence shown here is derived from an EMBL/GenBank/DDBJ whole genome shotgun (WGS) entry which is preliminary data.</text>
</comment>
<keyword evidence="3" id="KW-1185">Reference proteome</keyword>
<feature type="compositionally biased region" description="Basic and acidic residues" evidence="1">
    <location>
        <begin position="131"/>
        <end position="150"/>
    </location>
</feature>
<feature type="region of interest" description="Disordered" evidence="1">
    <location>
        <begin position="87"/>
        <end position="118"/>
    </location>
</feature>
<evidence type="ECO:0000313" key="2">
    <source>
        <dbReference type="EMBL" id="THU53665.1"/>
    </source>
</evidence>
<organism evidence="2 3">
    <name type="scientific">Musa balbisiana</name>
    <name type="common">Banana</name>
    <dbReference type="NCBI Taxonomy" id="52838"/>
    <lineage>
        <taxon>Eukaryota</taxon>
        <taxon>Viridiplantae</taxon>
        <taxon>Streptophyta</taxon>
        <taxon>Embryophyta</taxon>
        <taxon>Tracheophyta</taxon>
        <taxon>Spermatophyta</taxon>
        <taxon>Magnoliopsida</taxon>
        <taxon>Liliopsida</taxon>
        <taxon>Zingiberales</taxon>
        <taxon>Musaceae</taxon>
        <taxon>Musa</taxon>
    </lineage>
</organism>
<dbReference type="EMBL" id="PYDT01000008">
    <property type="protein sequence ID" value="THU53665.1"/>
    <property type="molecule type" value="Genomic_DNA"/>
</dbReference>
<proteinExistence type="predicted"/>
<protein>
    <submittedName>
        <fullName evidence="2">Uncharacterized protein</fullName>
    </submittedName>
</protein>
<feature type="region of interest" description="Disordered" evidence="1">
    <location>
        <begin position="130"/>
        <end position="150"/>
    </location>
</feature>
<dbReference type="AlphaFoldDB" id="A0A4S8IXR5"/>
<evidence type="ECO:0000256" key="1">
    <source>
        <dbReference type="SAM" id="MobiDB-lite"/>
    </source>
</evidence>